<evidence type="ECO:0000313" key="2">
    <source>
        <dbReference type="Proteomes" id="UP000790709"/>
    </source>
</evidence>
<gene>
    <name evidence="1" type="ORF">BV22DRAFT_1135039</name>
</gene>
<name>A0ACB8AYD0_9AGAM</name>
<sequence length="104" mass="10697">MNGASASPPPVTLYPGTSPATNPPQSHPGPGTNSPKNASSSVDAPQKRSNLPSHGPGSAPQPTSASTPSQTVATSTPSLRKLAIYHYASLLEPIRMILRQDDLS</sequence>
<protein>
    <submittedName>
        <fullName evidence="1">Uncharacterized protein</fullName>
    </submittedName>
</protein>
<dbReference type="Proteomes" id="UP000790709">
    <property type="component" value="Unassembled WGS sequence"/>
</dbReference>
<reference evidence="1" key="1">
    <citation type="journal article" date="2021" name="New Phytol.">
        <title>Evolutionary innovations through gain and loss of genes in the ectomycorrhizal Boletales.</title>
        <authorList>
            <person name="Wu G."/>
            <person name="Miyauchi S."/>
            <person name="Morin E."/>
            <person name="Kuo A."/>
            <person name="Drula E."/>
            <person name="Varga T."/>
            <person name="Kohler A."/>
            <person name="Feng B."/>
            <person name="Cao Y."/>
            <person name="Lipzen A."/>
            <person name="Daum C."/>
            <person name="Hundley H."/>
            <person name="Pangilinan J."/>
            <person name="Johnson J."/>
            <person name="Barry K."/>
            <person name="LaButti K."/>
            <person name="Ng V."/>
            <person name="Ahrendt S."/>
            <person name="Min B."/>
            <person name="Choi I.G."/>
            <person name="Park H."/>
            <person name="Plett J.M."/>
            <person name="Magnuson J."/>
            <person name="Spatafora J.W."/>
            <person name="Nagy L.G."/>
            <person name="Henrissat B."/>
            <person name="Grigoriev I.V."/>
            <person name="Yang Z.L."/>
            <person name="Xu J."/>
            <person name="Martin F.M."/>
        </authorList>
    </citation>
    <scope>NUCLEOTIDE SEQUENCE</scope>
    <source>
        <strain evidence="1">KUC20120723A-06</strain>
    </source>
</reference>
<organism evidence="1 2">
    <name type="scientific">Leucogyrophana mollusca</name>
    <dbReference type="NCBI Taxonomy" id="85980"/>
    <lineage>
        <taxon>Eukaryota</taxon>
        <taxon>Fungi</taxon>
        <taxon>Dikarya</taxon>
        <taxon>Basidiomycota</taxon>
        <taxon>Agaricomycotina</taxon>
        <taxon>Agaricomycetes</taxon>
        <taxon>Agaricomycetidae</taxon>
        <taxon>Boletales</taxon>
        <taxon>Boletales incertae sedis</taxon>
        <taxon>Leucogyrophana</taxon>
    </lineage>
</organism>
<proteinExistence type="predicted"/>
<dbReference type="EMBL" id="MU266909">
    <property type="protein sequence ID" value="KAH7917883.1"/>
    <property type="molecule type" value="Genomic_DNA"/>
</dbReference>
<comment type="caution">
    <text evidence="1">The sequence shown here is derived from an EMBL/GenBank/DDBJ whole genome shotgun (WGS) entry which is preliminary data.</text>
</comment>
<accession>A0ACB8AYD0</accession>
<keyword evidence="2" id="KW-1185">Reference proteome</keyword>
<evidence type="ECO:0000313" key="1">
    <source>
        <dbReference type="EMBL" id="KAH7917883.1"/>
    </source>
</evidence>